<reference evidence="2 3" key="1">
    <citation type="submission" date="2018-06" db="EMBL/GenBank/DDBJ databases">
        <title>Sphaerisporangium craniellae sp. nov., isolated from a marine sponge in the South China Sea.</title>
        <authorList>
            <person name="Li L."/>
        </authorList>
    </citation>
    <scope>NUCLEOTIDE SEQUENCE [LARGE SCALE GENOMIC DNA]</scope>
    <source>
        <strain evidence="2 3">CCTCC AA 208026</strain>
    </source>
</reference>
<dbReference type="InterPro" id="IPR013321">
    <property type="entry name" value="Arc_rbn_hlx_hlx"/>
</dbReference>
<dbReference type="OrthoDB" id="7107936at2"/>
<evidence type="ECO:0000313" key="3">
    <source>
        <dbReference type="Proteomes" id="UP000253094"/>
    </source>
</evidence>
<proteinExistence type="predicted"/>
<protein>
    <recommendedName>
        <fullName evidence="4">Antitoxin</fullName>
    </recommendedName>
</protein>
<dbReference type="GO" id="GO:0006355">
    <property type="term" value="P:regulation of DNA-templated transcription"/>
    <property type="evidence" value="ECO:0007669"/>
    <property type="project" value="InterPro"/>
</dbReference>
<organism evidence="2 3">
    <name type="scientific">Sphaerisporangium album</name>
    <dbReference type="NCBI Taxonomy" id="509200"/>
    <lineage>
        <taxon>Bacteria</taxon>
        <taxon>Bacillati</taxon>
        <taxon>Actinomycetota</taxon>
        <taxon>Actinomycetes</taxon>
        <taxon>Streptosporangiales</taxon>
        <taxon>Streptosporangiaceae</taxon>
        <taxon>Sphaerisporangium</taxon>
    </lineage>
</organism>
<evidence type="ECO:0000256" key="1">
    <source>
        <dbReference type="SAM" id="MobiDB-lite"/>
    </source>
</evidence>
<feature type="region of interest" description="Disordered" evidence="1">
    <location>
        <begin position="52"/>
        <end position="71"/>
    </location>
</feature>
<sequence>MKILDVPEEVVEILKSRAAASGMSLTTYLRERLCEEAAIPSIEEVMAKIATDDPIPHDPDLVQEALRDGRR</sequence>
<evidence type="ECO:0000313" key="2">
    <source>
        <dbReference type="EMBL" id="RCG30237.1"/>
    </source>
</evidence>
<dbReference type="Proteomes" id="UP000253094">
    <property type="component" value="Unassembled WGS sequence"/>
</dbReference>
<comment type="caution">
    <text evidence="2">The sequence shown here is derived from an EMBL/GenBank/DDBJ whole genome shotgun (WGS) entry which is preliminary data.</text>
</comment>
<dbReference type="EMBL" id="QOIL01000008">
    <property type="protein sequence ID" value="RCG30237.1"/>
    <property type="molecule type" value="Genomic_DNA"/>
</dbReference>
<dbReference type="Gene3D" id="1.10.1220.10">
    <property type="entry name" value="Met repressor-like"/>
    <property type="match status" value="1"/>
</dbReference>
<accession>A0A367FKJ8</accession>
<dbReference type="AlphaFoldDB" id="A0A367FKJ8"/>
<dbReference type="InterPro" id="IPR010985">
    <property type="entry name" value="Ribbon_hlx_hlx"/>
</dbReference>
<evidence type="ECO:0008006" key="4">
    <source>
        <dbReference type="Google" id="ProtNLM"/>
    </source>
</evidence>
<gene>
    <name evidence="2" type="ORF">DQ384_15940</name>
</gene>
<name>A0A367FKJ8_9ACTN</name>
<keyword evidence="3" id="KW-1185">Reference proteome</keyword>
<dbReference type="SUPFAM" id="SSF47598">
    <property type="entry name" value="Ribbon-helix-helix"/>
    <property type="match status" value="1"/>
</dbReference>